<dbReference type="OrthoDB" id="1452708at2"/>
<dbReference type="Proteomes" id="UP000186230">
    <property type="component" value="Chromosome"/>
</dbReference>
<reference evidence="1 2" key="1">
    <citation type="submission" date="2016-07" db="EMBL/GenBank/DDBJ databases">
        <title>Multi-omics approach to identify versatile polysaccharide utilization systems of a marine flavobacterium Gramella flava.</title>
        <authorList>
            <person name="Tang K."/>
        </authorList>
    </citation>
    <scope>NUCLEOTIDE SEQUENCE [LARGE SCALE GENOMIC DNA]</scope>
    <source>
        <strain evidence="1 2">JLT2011</strain>
    </source>
</reference>
<keyword evidence="2" id="KW-1185">Reference proteome</keyword>
<dbReference type="KEGG" id="gfl:GRFL_3253"/>
<protein>
    <submittedName>
        <fullName evidence="1">Uncharacterized protein</fullName>
    </submittedName>
</protein>
<evidence type="ECO:0000313" key="2">
    <source>
        <dbReference type="Proteomes" id="UP000186230"/>
    </source>
</evidence>
<dbReference type="AlphaFoldDB" id="A0A1L7I8Q9"/>
<proteinExistence type="predicted"/>
<name>A0A1L7I8Q9_9FLAO</name>
<evidence type="ECO:0000313" key="1">
    <source>
        <dbReference type="EMBL" id="APU69977.1"/>
    </source>
</evidence>
<dbReference type="InterPro" id="IPR025514">
    <property type="entry name" value="DUF4402"/>
</dbReference>
<dbReference type="EMBL" id="CP016359">
    <property type="protein sequence ID" value="APU69977.1"/>
    <property type="molecule type" value="Genomic_DNA"/>
</dbReference>
<organism evidence="1 2">
    <name type="scientific">Christiangramia flava JLT2011</name>
    <dbReference type="NCBI Taxonomy" id="1229726"/>
    <lineage>
        <taxon>Bacteria</taxon>
        <taxon>Pseudomonadati</taxon>
        <taxon>Bacteroidota</taxon>
        <taxon>Flavobacteriia</taxon>
        <taxon>Flavobacteriales</taxon>
        <taxon>Flavobacteriaceae</taxon>
        <taxon>Christiangramia</taxon>
    </lineage>
</organism>
<sequence length="120" mass="12872">MNFASIDAGKGGTVTLSPENLRSATGEIQLEESAGQTPAIFEIKGQSQYSYQVALPQQAYLIAPNAEPILIKDFVALNDHQTFNSNAQLIRLGASLEISEGQSPGQYRSAAPIEITVSYN</sequence>
<dbReference type="Pfam" id="PF14352">
    <property type="entry name" value="DUF4402"/>
    <property type="match status" value="1"/>
</dbReference>
<dbReference type="STRING" id="1229726.GRFL_3253"/>
<gene>
    <name evidence="1" type="ORF">GRFL_3253</name>
</gene>
<accession>A0A1L7I8Q9</accession>